<proteinExistence type="predicted"/>
<dbReference type="AlphaFoldDB" id="A0A0A1UGL0"/>
<dbReference type="RefSeq" id="XP_004259543.1">
    <property type="nucleotide sequence ID" value="XM_004259495.1"/>
</dbReference>
<dbReference type="EMBL" id="KB206332">
    <property type="protein sequence ID" value="ELP92772.1"/>
    <property type="molecule type" value="Genomic_DNA"/>
</dbReference>
<dbReference type="OMA" id="VHFIVID"/>
<protein>
    <submittedName>
        <fullName evidence="1">Uncharacterized protein</fullName>
    </submittedName>
</protein>
<dbReference type="OrthoDB" id="25143at2759"/>
<evidence type="ECO:0000313" key="2">
    <source>
        <dbReference type="Proteomes" id="UP000014680"/>
    </source>
</evidence>
<dbReference type="VEuPathDB" id="AmoebaDB:EIN_371940"/>
<name>A0A0A1UGL0_ENTIV</name>
<dbReference type="Proteomes" id="UP000014680">
    <property type="component" value="Unassembled WGS sequence"/>
</dbReference>
<gene>
    <name evidence="1" type="ORF">EIN_371940</name>
</gene>
<dbReference type="KEGG" id="eiv:EIN_371940"/>
<sequence>MNTQGKSLIFSGVTSWSSLYHFTSDIRVSKRIPETLIAQVGNLNTKSASWYYLTTKTCNILYQFLPIENNDVTYILISPNKENEKEMKRMIELSKLLIYFNGSDSTNAIGIPRRRNTLENFFQLYDRTPLYLLVPPHIPMFRTIVTNYMNCDTFPESIKQMSGFGIIVGGFFRPFVTYKQTPLSSDANTAIVVWANTLIKTFLADNEIGVDEYVENVTEEKQKTCGIESEPITSDDCNKQFVPNPQTMTISSSFCNMSLTVQKITNDMLVVGYSRVGEPNMIEFKDVLTRIFPILMMFRRELTYPAMTMTSPQNYRTAFPGMVHFVVIDYTKGWTFYPAFDPSNLEVLVRKFIIDCRAQEDRKIFVHDEKYIFAYEMTSHFDSKKERVVDYEAFGVFVRLMPFKLVNDYLASALQKYRDLYK</sequence>
<keyword evidence="2" id="KW-1185">Reference proteome</keyword>
<organism evidence="1 2">
    <name type="scientific">Entamoeba invadens IP1</name>
    <dbReference type="NCBI Taxonomy" id="370355"/>
    <lineage>
        <taxon>Eukaryota</taxon>
        <taxon>Amoebozoa</taxon>
        <taxon>Evosea</taxon>
        <taxon>Archamoebae</taxon>
        <taxon>Mastigamoebida</taxon>
        <taxon>Entamoebidae</taxon>
        <taxon>Entamoeba</taxon>
    </lineage>
</organism>
<dbReference type="GeneID" id="14891691"/>
<accession>A0A0A1UGL0</accession>
<reference evidence="1 2" key="1">
    <citation type="submission" date="2012-10" db="EMBL/GenBank/DDBJ databases">
        <authorList>
            <person name="Zafar N."/>
            <person name="Inman J."/>
            <person name="Hall N."/>
            <person name="Lorenzi H."/>
            <person name="Caler E."/>
        </authorList>
    </citation>
    <scope>NUCLEOTIDE SEQUENCE [LARGE SCALE GENOMIC DNA]</scope>
    <source>
        <strain evidence="1 2">IP1</strain>
    </source>
</reference>
<evidence type="ECO:0000313" key="1">
    <source>
        <dbReference type="EMBL" id="ELP92772.1"/>
    </source>
</evidence>